<protein>
    <recommendedName>
        <fullName evidence="2">DUF4097 domain-containing protein</fullName>
    </recommendedName>
</protein>
<dbReference type="AlphaFoldDB" id="A0A3E1ND03"/>
<dbReference type="OrthoDB" id="1523429at2"/>
<dbReference type="InterPro" id="IPR025164">
    <property type="entry name" value="Toastrack_DUF4097"/>
</dbReference>
<organism evidence="3 4">
    <name type="scientific">Deminuibacter soli</name>
    <dbReference type="NCBI Taxonomy" id="2291815"/>
    <lineage>
        <taxon>Bacteria</taxon>
        <taxon>Pseudomonadati</taxon>
        <taxon>Bacteroidota</taxon>
        <taxon>Chitinophagia</taxon>
        <taxon>Chitinophagales</taxon>
        <taxon>Chitinophagaceae</taxon>
        <taxon>Deminuibacter</taxon>
    </lineage>
</organism>
<evidence type="ECO:0000313" key="4">
    <source>
        <dbReference type="Proteomes" id="UP000261284"/>
    </source>
</evidence>
<evidence type="ECO:0000256" key="1">
    <source>
        <dbReference type="SAM" id="SignalP"/>
    </source>
</evidence>
<sequence length="342" mass="35212">MKKYFLLLAALLPGMILLAQSDDQKPYLTKSLSDQHIKNVEVGTSGGSITVAGSTASEARVEVYISGNKNLSKEEIESRLQKYELTVSVNGDKLTAIAKRKSENFNWNNSGLSIAFKVYVPGDVSTRLGTSGGSIHLSKLNGEQNFSTSGGSLHINDMTGKVHGSTSGGSIHIENAKSDVNLTTSGGSIEASNCQGTISLHTSGGSLHLENLNGTIEASTSGGSIHGTKISGDFTTSTSGGSVHLDDLACTLDASTSAGSIDVAFNTLGKSVKLSNSGGNVSLSIPGGKGLDLKLRGNKISTTQLSNFKGDVEEGSINGQLNGGGIPIKVDAGGGRINLAIR</sequence>
<reference evidence="3 4" key="1">
    <citation type="submission" date="2018-08" db="EMBL/GenBank/DDBJ databases">
        <title>Chitinophagaceae sp. K23C18032701, a novel bacterium isolated from forest soil.</title>
        <authorList>
            <person name="Wang C."/>
        </authorList>
    </citation>
    <scope>NUCLEOTIDE SEQUENCE [LARGE SCALE GENOMIC DNA]</scope>
    <source>
        <strain evidence="3 4">K23C18032701</strain>
    </source>
</reference>
<evidence type="ECO:0000259" key="2">
    <source>
        <dbReference type="Pfam" id="PF13349"/>
    </source>
</evidence>
<comment type="caution">
    <text evidence="3">The sequence shown here is derived from an EMBL/GenBank/DDBJ whole genome shotgun (WGS) entry which is preliminary data.</text>
</comment>
<keyword evidence="4" id="KW-1185">Reference proteome</keyword>
<dbReference type="EMBL" id="QTJU01000013">
    <property type="protein sequence ID" value="RFM25889.1"/>
    <property type="molecule type" value="Genomic_DNA"/>
</dbReference>
<dbReference type="Pfam" id="PF13349">
    <property type="entry name" value="DUF4097"/>
    <property type="match status" value="1"/>
</dbReference>
<dbReference type="Proteomes" id="UP000261284">
    <property type="component" value="Unassembled WGS sequence"/>
</dbReference>
<feature type="signal peptide" evidence="1">
    <location>
        <begin position="1"/>
        <end position="21"/>
    </location>
</feature>
<gene>
    <name evidence="3" type="ORF">DXN05_22465</name>
</gene>
<evidence type="ECO:0000313" key="3">
    <source>
        <dbReference type="EMBL" id="RFM25889.1"/>
    </source>
</evidence>
<feature type="domain" description="DUF4097" evidence="2">
    <location>
        <begin position="238"/>
        <end position="330"/>
    </location>
</feature>
<dbReference type="PANTHER" id="PTHR34094:SF1">
    <property type="entry name" value="PROTEIN FAM185A"/>
    <property type="match status" value="1"/>
</dbReference>
<name>A0A3E1ND03_9BACT</name>
<keyword evidence="1" id="KW-0732">Signal</keyword>
<proteinExistence type="predicted"/>
<dbReference type="RefSeq" id="WP_116849554.1">
    <property type="nucleotide sequence ID" value="NZ_QTJU01000013.1"/>
</dbReference>
<dbReference type="PANTHER" id="PTHR34094">
    <property type="match status" value="1"/>
</dbReference>
<feature type="chain" id="PRO_5017774012" description="DUF4097 domain-containing protein" evidence="1">
    <location>
        <begin position="22"/>
        <end position="342"/>
    </location>
</feature>
<accession>A0A3E1ND03</accession>